<accession>A0ABW1ZXN7</accession>
<evidence type="ECO:0000259" key="1">
    <source>
        <dbReference type="Pfam" id="PF01575"/>
    </source>
</evidence>
<keyword evidence="3" id="KW-1185">Reference proteome</keyword>
<dbReference type="Proteomes" id="UP001596422">
    <property type="component" value="Unassembled WGS sequence"/>
</dbReference>
<dbReference type="InterPro" id="IPR039375">
    <property type="entry name" value="NodN-like"/>
</dbReference>
<feature type="domain" description="MaoC-like" evidence="1">
    <location>
        <begin position="84"/>
        <end position="208"/>
    </location>
</feature>
<proteinExistence type="predicted"/>
<dbReference type="CDD" id="cd03450">
    <property type="entry name" value="NodN"/>
    <property type="match status" value="1"/>
</dbReference>
<organism evidence="2 3">
    <name type="scientific">Marinobacterium aestuariivivens</name>
    <dbReference type="NCBI Taxonomy" id="1698799"/>
    <lineage>
        <taxon>Bacteria</taxon>
        <taxon>Pseudomonadati</taxon>
        <taxon>Pseudomonadota</taxon>
        <taxon>Gammaproteobacteria</taxon>
        <taxon>Oceanospirillales</taxon>
        <taxon>Oceanospirillaceae</taxon>
        <taxon>Marinobacterium</taxon>
    </lineage>
</organism>
<dbReference type="InterPro" id="IPR002539">
    <property type="entry name" value="MaoC-like_dom"/>
</dbReference>
<dbReference type="SUPFAM" id="SSF54637">
    <property type="entry name" value="Thioesterase/thiol ester dehydrase-isomerase"/>
    <property type="match status" value="1"/>
</dbReference>
<evidence type="ECO:0000313" key="3">
    <source>
        <dbReference type="Proteomes" id="UP001596422"/>
    </source>
</evidence>
<gene>
    <name evidence="2" type="ORF">ACFQDL_07420</name>
</gene>
<reference evidence="3" key="1">
    <citation type="journal article" date="2019" name="Int. J. Syst. Evol. Microbiol.">
        <title>The Global Catalogue of Microorganisms (GCM) 10K type strain sequencing project: providing services to taxonomists for standard genome sequencing and annotation.</title>
        <authorList>
            <consortium name="The Broad Institute Genomics Platform"/>
            <consortium name="The Broad Institute Genome Sequencing Center for Infectious Disease"/>
            <person name="Wu L."/>
            <person name="Ma J."/>
        </authorList>
    </citation>
    <scope>NUCLEOTIDE SEQUENCE [LARGE SCALE GENOMIC DNA]</scope>
    <source>
        <strain evidence="3">NBRC 111756</strain>
    </source>
</reference>
<evidence type="ECO:0000313" key="2">
    <source>
        <dbReference type="EMBL" id="MFC6669934.1"/>
    </source>
</evidence>
<comment type="caution">
    <text evidence="2">The sequence shown here is derived from an EMBL/GenBank/DDBJ whole genome shotgun (WGS) entry which is preliminary data.</text>
</comment>
<protein>
    <submittedName>
        <fullName evidence="2">MaoC family dehydratase</fullName>
    </submittedName>
</protein>
<name>A0ABW1ZXN7_9GAMM</name>
<dbReference type="EMBL" id="JBHSWE010000001">
    <property type="protein sequence ID" value="MFC6669934.1"/>
    <property type="molecule type" value="Genomic_DNA"/>
</dbReference>
<dbReference type="InterPro" id="IPR029069">
    <property type="entry name" value="HotDog_dom_sf"/>
</dbReference>
<dbReference type="PANTHER" id="PTHR42993">
    <property type="entry name" value="MAOC-LIKE DEHYDRATASE DOMAIN-CONTAINING PROTEIN"/>
    <property type="match status" value="1"/>
</dbReference>
<dbReference type="PANTHER" id="PTHR42993:SF1">
    <property type="entry name" value="MAOC-LIKE DEHYDRATASE DOMAIN-CONTAINING PROTEIN"/>
    <property type="match status" value="1"/>
</dbReference>
<dbReference type="Pfam" id="PF01575">
    <property type="entry name" value="MaoC_dehydratas"/>
    <property type="match status" value="1"/>
</dbReference>
<sequence>MMDVFEYIKEKERSFRTRLNSLDIKNTSDAHLRQLSYFISHSLNNTLNNSWVSRIHLFFDPASEDRDLQGVKNLKVIEFYRDWQESIGKEVFAGEWMTIDQPRIDRFAEVTGDRQWIHTDPERARSESPFGGTIAHGFLILSLLPELTDTVNPERPPYPEARMVVNCGLDQVRFPHPVKSGSRIRARTTLKSLAPSKRSVEMVNQIKVEVEGSGRIVCVADTVLKLYF</sequence>
<dbReference type="Gene3D" id="3.10.129.10">
    <property type="entry name" value="Hotdog Thioesterase"/>
    <property type="match status" value="1"/>
</dbReference>